<reference evidence="4 5" key="1">
    <citation type="submission" date="2019-01" db="EMBL/GenBank/DDBJ databases">
        <authorList>
            <person name="Chen W.-M."/>
        </authorList>
    </citation>
    <scope>NUCLEOTIDE SEQUENCE [LARGE SCALE GENOMIC DNA]</scope>
    <source>
        <strain evidence="4 5">KYPC3</strain>
    </source>
</reference>
<comment type="similarity">
    <text evidence="1">Belongs to the NAD(P)H dehydrogenase (quinone) family.</text>
</comment>
<keyword evidence="5" id="KW-1185">Reference proteome</keyword>
<organism evidence="4 5">
    <name type="scientific">Rheinheimera riviphila</name>
    <dbReference type="NCBI Taxonomy" id="1834037"/>
    <lineage>
        <taxon>Bacteria</taxon>
        <taxon>Pseudomonadati</taxon>
        <taxon>Pseudomonadota</taxon>
        <taxon>Gammaproteobacteria</taxon>
        <taxon>Chromatiales</taxon>
        <taxon>Chromatiaceae</taxon>
        <taxon>Rheinheimera</taxon>
    </lineage>
</organism>
<proteinExistence type="inferred from homology"/>
<dbReference type="InterPro" id="IPR003680">
    <property type="entry name" value="Flavodoxin_fold"/>
</dbReference>
<dbReference type="InterPro" id="IPR051545">
    <property type="entry name" value="NAD(P)H_dehydrogenase_qn"/>
</dbReference>
<dbReference type="OrthoDB" id="9798454at2"/>
<accession>A0A437QBR9</accession>
<comment type="caution">
    <text evidence="4">The sequence shown here is derived from an EMBL/GenBank/DDBJ whole genome shotgun (WGS) entry which is preliminary data.</text>
</comment>
<evidence type="ECO:0000259" key="3">
    <source>
        <dbReference type="Pfam" id="PF02525"/>
    </source>
</evidence>
<evidence type="ECO:0000313" key="4">
    <source>
        <dbReference type="EMBL" id="RVU31998.1"/>
    </source>
</evidence>
<dbReference type="Gene3D" id="3.40.50.360">
    <property type="match status" value="1"/>
</dbReference>
<name>A0A437QBR9_9GAMM</name>
<protein>
    <submittedName>
        <fullName evidence="4">Flavodoxin family protein</fullName>
    </submittedName>
</protein>
<dbReference type="PANTHER" id="PTHR10204">
    <property type="entry name" value="NAD P H OXIDOREDUCTASE-RELATED"/>
    <property type="match status" value="1"/>
</dbReference>
<evidence type="ECO:0000256" key="2">
    <source>
        <dbReference type="ARBA" id="ARBA00023002"/>
    </source>
</evidence>
<dbReference type="RefSeq" id="WP_127701037.1">
    <property type="nucleotide sequence ID" value="NZ_SACS01000032.1"/>
</dbReference>
<dbReference type="GO" id="GO:0003955">
    <property type="term" value="F:NAD(P)H dehydrogenase (quinone) activity"/>
    <property type="evidence" value="ECO:0007669"/>
    <property type="project" value="TreeGrafter"/>
</dbReference>
<dbReference type="SUPFAM" id="SSF52218">
    <property type="entry name" value="Flavoproteins"/>
    <property type="match status" value="1"/>
</dbReference>
<feature type="domain" description="Flavodoxin-like fold" evidence="3">
    <location>
        <begin position="2"/>
        <end position="183"/>
    </location>
</feature>
<dbReference type="GO" id="GO:0005829">
    <property type="term" value="C:cytosol"/>
    <property type="evidence" value="ECO:0007669"/>
    <property type="project" value="TreeGrafter"/>
</dbReference>
<keyword evidence="2" id="KW-0560">Oxidoreductase</keyword>
<dbReference type="Pfam" id="PF02525">
    <property type="entry name" value="Flavodoxin_2"/>
    <property type="match status" value="1"/>
</dbReference>
<gene>
    <name evidence="4" type="ORF">EOE67_19265</name>
</gene>
<dbReference type="PANTHER" id="PTHR10204:SF34">
    <property type="entry name" value="NAD(P)H DEHYDROGENASE [QUINONE] 1 ISOFORM 1"/>
    <property type="match status" value="1"/>
</dbReference>
<evidence type="ECO:0000313" key="5">
    <source>
        <dbReference type="Proteomes" id="UP000283077"/>
    </source>
</evidence>
<dbReference type="EMBL" id="SACS01000032">
    <property type="protein sequence ID" value="RVU31998.1"/>
    <property type="molecule type" value="Genomic_DNA"/>
</dbReference>
<sequence>MKKVLVINANPKSRSFCKLMAEQYAATAGTKCQVTLVHLCELQFQADLSQGYDEKQPLEPDLALFQQQLQWAEHIVLICPVWWGGMPAKLKGLFDRVLLPGFAFAYQPGKMIPDKLLKGRTSELLLTLDTPVFWYKWWQGNPLYFQLSRTILGFVGIKNQASHYFGPVLTADAAKRQRWLDKVQRLAAR</sequence>
<evidence type="ECO:0000256" key="1">
    <source>
        <dbReference type="ARBA" id="ARBA00006252"/>
    </source>
</evidence>
<dbReference type="Proteomes" id="UP000283077">
    <property type="component" value="Unassembled WGS sequence"/>
</dbReference>
<dbReference type="AlphaFoldDB" id="A0A437QBR9"/>
<dbReference type="InterPro" id="IPR029039">
    <property type="entry name" value="Flavoprotein-like_sf"/>
</dbReference>